<keyword evidence="9" id="KW-1185">Reference proteome</keyword>
<dbReference type="AlphaFoldDB" id="A0A2U1N6Y7"/>
<comment type="subcellular location">
    <subcellularLocation>
        <location evidence="1">Membrane</location>
        <topology evidence="1">Multi-pass membrane protein</topology>
    </subcellularLocation>
</comment>
<dbReference type="PANTHER" id="PTHR11689">
    <property type="entry name" value="CHLORIDE CHANNEL PROTEIN CLC FAMILY MEMBER"/>
    <property type="match status" value="1"/>
</dbReference>
<evidence type="ECO:0000256" key="5">
    <source>
        <dbReference type="ARBA" id="ARBA00023122"/>
    </source>
</evidence>
<dbReference type="EMBL" id="PKPP01003476">
    <property type="protein sequence ID" value="PWA69266.1"/>
    <property type="molecule type" value="Genomic_DNA"/>
</dbReference>
<dbReference type="InterPro" id="IPR051280">
    <property type="entry name" value="Cl-channel/antiporter"/>
</dbReference>
<feature type="transmembrane region" description="Helical" evidence="7">
    <location>
        <begin position="84"/>
        <end position="107"/>
    </location>
</feature>
<keyword evidence="5" id="KW-0129">CBS domain</keyword>
<dbReference type="STRING" id="35608.A0A2U1N6Y7"/>
<keyword evidence="2 7" id="KW-0812">Transmembrane</keyword>
<organism evidence="8 9">
    <name type="scientific">Artemisia annua</name>
    <name type="common">Sweet wormwood</name>
    <dbReference type="NCBI Taxonomy" id="35608"/>
    <lineage>
        <taxon>Eukaryota</taxon>
        <taxon>Viridiplantae</taxon>
        <taxon>Streptophyta</taxon>
        <taxon>Embryophyta</taxon>
        <taxon>Tracheophyta</taxon>
        <taxon>Spermatophyta</taxon>
        <taxon>Magnoliopsida</taxon>
        <taxon>eudicotyledons</taxon>
        <taxon>Gunneridae</taxon>
        <taxon>Pentapetalae</taxon>
        <taxon>asterids</taxon>
        <taxon>campanulids</taxon>
        <taxon>Asterales</taxon>
        <taxon>Asteraceae</taxon>
        <taxon>Asteroideae</taxon>
        <taxon>Anthemideae</taxon>
        <taxon>Artemisiinae</taxon>
        <taxon>Artemisia</taxon>
    </lineage>
</organism>
<dbReference type="InterPro" id="IPR014743">
    <property type="entry name" value="Cl-channel_core"/>
</dbReference>
<dbReference type="Proteomes" id="UP000245207">
    <property type="component" value="Unassembled WGS sequence"/>
</dbReference>
<evidence type="ECO:0000313" key="9">
    <source>
        <dbReference type="Proteomes" id="UP000245207"/>
    </source>
</evidence>
<evidence type="ECO:0000256" key="7">
    <source>
        <dbReference type="SAM" id="Phobius"/>
    </source>
</evidence>
<dbReference type="SUPFAM" id="SSF81340">
    <property type="entry name" value="Clc chloride channel"/>
    <property type="match status" value="1"/>
</dbReference>
<name>A0A2U1N6Y7_ARTAN</name>
<dbReference type="PANTHER" id="PTHR11689:SF144">
    <property type="entry name" value="CHLORIDE CHANNEL PROTEIN"/>
    <property type="match status" value="1"/>
</dbReference>
<dbReference type="OrthoDB" id="1746149at2759"/>
<evidence type="ECO:0000256" key="6">
    <source>
        <dbReference type="ARBA" id="ARBA00023136"/>
    </source>
</evidence>
<keyword evidence="3" id="KW-0677">Repeat</keyword>
<sequence>MIEETLKTEESDKRIAVLCAYIAPAATGSGIPEVKVYLNGIDACHIVAPSTLFVKIFGSIFGVVAGLVDLLWERKDQWDRKDLITYGAAGVVAAFRAPIGGVLFTLAEADSWSEGQMMKTVVYFNWRDIVVRRK</sequence>
<proteinExistence type="predicted"/>
<dbReference type="GO" id="GO:0009705">
    <property type="term" value="C:plant-type vacuole membrane"/>
    <property type="evidence" value="ECO:0007669"/>
    <property type="project" value="TreeGrafter"/>
</dbReference>
<feature type="transmembrane region" description="Helical" evidence="7">
    <location>
        <begin position="52"/>
        <end position="72"/>
    </location>
</feature>
<gene>
    <name evidence="8" type="ORF">CTI12_AA298280</name>
</gene>
<evidence type="ECO:0000256" key="1">
    <source>
        <dbReference type="ARBA" id="ARBA00004141"/>
    </source>
</evidence>
<reference evidence="8 9" key="1">
    <citation type="journal article" date="2018" name="Mol. Plant">
        <title>The genome of Artemisia annua provides insight into the evolution of Asteraceae family and artemisinin biosynthesis.</title>
        <authorList>
            <person name="Shen Q."/>
            <person name="Zhang L."/>
            <person name="Liao Z."/>
            <person name="Wang S."/>
            <person name="Yan T."/>
            <person name="Shi P."/>
            <person name="Liu M."/>
            <person name="Fu X."/>
            <person name="Pan Q."/>
            <person name="Wang Y."/>
            <person name="Lv Z."/>
            <person name="Lu X."/>
            <person name="Zhang F."/>
            <person name="Jiang W."/>
            <person name="Ma Y."/>
            <person name="Chen M."/>
            <person name="Hao X."/>
            <person name="Li L."/>
            <person name="Tang Y."/>
            <person name="Lv G."/>
            <person name="Zhou Y."/>
            <person name="Sun X."/>
            <person name="Brodelius P.E."/>
            <person name="Rose J.K.C."/>
            <person name="Tang K."/>
        </authorList>
    </citation>
    <scope>NUCLEOTIDE SEQUENCE [LARGE SCALE GENOMIC DNA]</scope>
    <source>
        <strain evidence="9">cv. Huhao1</strain>
        <tissue evidence="8">Leaf</tissue>
    </source>
</reference>
<evidence type="ECO:0000313" key="8">
    <source>
        <dbReference type="EMBL" id="PWA69266.1"/>
    </source>
</evidence>
<evidence type="ECO:0000256" key="3">
    <source>
        <dbReference type="ARBA" id="ARBA00022737"/>
    </source>
</evidence>
<protein>
    <submittedName>
        <fullName evidence="8">Uncharacterized protein</fullName>
    </submittedName>
</protein>
<dbReference type="Pfam" id="PF00654">
    <property type="entry name" value="Voltage_CLC"/>
    <property type="match status" value="2"/>
</dbReference>
<comment type="caution">
    <text evidence="8">The sequence shown here is derived from an EMBL/GenBank/DDBJ whole genome shotgun (WGS) entry which is preliminary data.</text>
</comment>
<evidence type="ECO:0000256" key="4">
    <source>
        <dbReference type="ARBA" id="ARBA00022989"/>
    </source>
</evidence>
<dbReference type="GO" id="GO:0015108">
    <property type="term" value="F:chloride transmembrane transporter activity"/>
    <property type="evidence" value="ECO:0007669"/>
    <property type="project" value="InterPro"/>
</dbReference>
<dbReference type="Gene3D" id="1.10.3080.10">
    <property type="entry name" value="Clc chloride channel"/>
    <property type="match status" value="1"/>
</dbReference>
<keyword evidence="4 7" id="KW-1133">Transmembrane helix</keyword>
<dbReference type="InterPro" id="IPR001807">
    <property type="entry name" value="ClC"/>
</dbReference>
<keyword evidence="6 7" id="KW-0472">Membrane</keyword>
<accession>A0A2U1N6Y7</accession>
<evidence type="ECO:0000256" key="2">
    <source>
        <dbReference type="ARBA" id="ARBA00022692"/>
    </source>
</evidence>